<name>A0A919VN76_9ACTN</name>
<reference evidence="2" key="1">
    <citation type="submission" date="2021-03" db="EMBL/GenBank/DDBJ databases">
        <title>Whole genome shotgun sequence of Actinoplanes consettensis NBRC 14913.</title>
        <authorList>
            <person name="Komaki H."/>
            <person name="Tamura T."/>
        </authorList>
    </citation>
    <scope>NUCLEOTIDE SEQUENCE</scope>
    <source>
        <strain evidence="2">NBRC 14913</strain>
    </source>
</reference>
<dbReference type="Proteomes" id="UP000680865">
    <property type="component" value="Unassembled WGS sequence"/>
</dbReference>
<gene>
    <name evidence="2" type="ORF">Aco04nite_17150</name>
</gene>
<comment type="caution">
    <text evidence="2">The sequence shown here is derived from an EMBL/GenBank/DDBJ whole genome shotgun (WGS) entry which is preliminary data.</text>
</comment>
<dbReference type="EMBL" id="BOQP01000007">
    <property type="protein sequence ID" value="GIM69807.1"/>
    <property type="molecule type" value="Genomic_DNA"/>
</dbReference>
<dbReference type="AlphaFoldDB" id="A0A919VN76"/>
<feature type="region of interest" description="Disordered" evidence="1">
    <location>
        <begin position="1"/>
        <end position="70"/>
    </location>
</feature>
<sequence>MAGIDGAANRQQAENDAEARGPKPDSDVGIPGAQDPGGPDKMTPVGTGGPYWASPTPWQHSRRPELSSAKEGDHVAVNIADLRAYATRMDEFRSYVAEVHKGFSAAGVIKPGTFYNGAVIYNAVEGDGGLTPSTLSFLKDVAESFTSVQTDMNAVILKYEATEDANKVTAEDISNEFAGSFGRIEGLSDDSPSAGK</sequence>
<evidence type="ECO:0000313" key="3">
    <source>
        <dbReference type="Proteomes" id="UP000680865"/>
    </source>
</evidence>
<keyword evidence="3" id="KW-1185">Reference proteome</keyword>
<evidence type="ECO:0000256" key="1">
    <source>
        <dbReference type="SAM" id="MobiDB-lite"/>
    </source>
</evidence>
<feature type="compositionally biased region" description="Basic and acidic residues" evidence="1">
    <location>
        <begin position="17"/>
        <end position="26"/>
    </location>
</feature>
<evidence type="ECO:0000313" key="2">
    <source>
        <dbReference type="EMBL" id="GIM69807.1"/>
    </source>
</evidence>
<proteinExistence type="predicted"/>
<dbReference type="RefSeq" id="WP_212996640.1">
    <property type="nucleotide sequence ID" value="NZ_BAAATW010000005.1"/>
</dbReference>
<accession>A0A919VN76</accession>
<protein>
    <submittedName>
        <fullName evidence="2">Uncharacterized protein</fullName>
    </submittedName>
</protein>
<organism evidence="2 3">
    <name type="scientific">Winogradskya consettensis</name>
    <dbReference type="NCBI Taxonomy" id="113560"/>
    <lineage>
        <taxon>Bacteria</taxon>
        <taxon>Bacillati</taxon>
        <taxon>Actinomycetota</taxon>
        <taxon>Actinomycetes</taxon>
        <taxon>Micromonosporales</taxon>
        <taxon>Micromonosporaceae</taxon>
        <taxon>Winogradskya</taxon>
    </lineage>
</organism>